<sequence length="227" mass="22808">MTTNHLRIAIIGGTGAQGKGLAARFAAAGHTVALGSRDAERAIAAAVELSDLMPAGAGEISGAANEAIADGADVIVVATPWDDSPTSVAWLAPYAAGKVVISCVNPLGFDKRGPYGLVVDAGSAAEHIAAQLPGALVAGAFHHVAAPKLVKVDQALGDDVLVASDDATAMAVTCELAATVAGRPGINAGALRMCRHLEPMTATLISINKTYKTHSGINISNVELASD</sequence>
<dbReference type="GO" id="GO:0005886">
    <property type="term" value="C:plasma membrane"/>
    <property type="evidence" value="ECO:0007669"/>
    <property type="project" value="TreeGrafter"/>
</dbReference>
<dbReference type="Gene3D" id="3.40.50.720">
    <property type="entry name" value="NAD(P)-binding Rossmann-like Domain"/>
    <property type="match status" value="1"/>
</dbReference>
<dbReference type="GO" id="GO:0052851">
    <property type="term" value="F:ferric-chelate reductase (NADPH) activity"/>
    <property type="evidence" value="ECO:0007669"/>
    <property type="project" value="TreeGrafter"/>
</dbReference>
<evidence type="ECO:0000313" key="4">
    <source>
        <dbReference type="Proteomes" id="UP000271573"/>
    </source>
</evidence>
<dbReference type="InterPro" id="IPR010185">
    <property type="entry name" value="NpdG"/>
</dbReference>
<gene>
    <name evidence="3" type="ORF">Back2_26850</name>
</gene>
<dbReference type="SUPFAM" id="SSF51735">
    <property type="entry name" value="NAD(P)-binding Rossmann-fold domains"/>
    <property type="match status" value="1"/>
</dbReference>
<dbReference type="GO" id="GO:0006740">
    <property type="term" value="P:NADPH regeneration"/>
    <property type="evidence" value="ECO:0007669"/>
    <property type="project" value="InterPro"/>
</dbReference>
<dbReference type="PANTHER" id="PTHR14239">
    <property type="entry name" value="DUDULIN-RELATED"/>
    <property type="match status" value="1"/>
</dbReference>
<reference evidence="3 4" key="1">
    <citation type="submission" date="2018-11" db="EMBL/GenBank/DDBJ databases">
        <title>Complete genome sequence of Nocardioides baekrokdamisoli strain KCTC 39748.</title>
        <authorList>
            <person name="Kang S.W."/>
            <person name="Lee K.C."/>
            <person name="Kim K.K."/>
            <person name="Kim J.S."/>
            <person name="Kim D.S."/>
            <person name="Ko S.H."/>
            <person name="Yang S.H."/>
            <person name="Shin Y.K."/>
            <person name="Lee J.S."/>
        </authorList>
    </citation>
    <scope>NUCLEOTIDE SEQUENCE [LARGE SCALE GENOMIC DNA]</scope>
    <source>
        <strain evidence="3 4">KCTC 39748</strain>
    </source>
</reference>
<feature type="domain" description="Pyrroline-5-carboxylate reductase catalytic N-terminal" evidence="2">
    <location>
        <begin position="7"/>
        <end position="106"/>
    </location>
</feature>
<dbReference type="InterPro" id="IPR028939">
    <property type="entry name" value="P5C_Rdtase_cat_N"/>
</dbReference>
<dbReference type="OrthoDB" id="5738121at2"/>
<dbReference type="GO" id="GO:0015677">
    <property type="term" value="P:copper ion import"/>
    <property type="evidence" value="ECO:0007669"/>
    <property type="project" value="TreeGrafter"/>
</dbReference>
<proteinExistence type="predicted"/>
<organism evidence="3 4">
    <name type="scientific">Nocardioides baekrokdamisoli</name>
    <dbReference type="NCBI Taxonomy" id="1804624"/>
    <lineage>
        <taxon>Bacteria</taxon>
        <taxon>Bacillati</taxon>
        <taxon>Actinomycetota</taxon>
        <taxon>Actinomycetes</taxon>
        <taxon>Propionibacteriales</taxon>
        <taxon>Nocardioidaceae</taxon>
        <taxon>Nocardioides</taxon>
    </lineage>
</organism>
<dbReference type="GO" id="GO:0016651">
    <property type="term" value="F:oxidoreductase activity, acting on NAD(P)H"/>
    <property type="evidence" value="ECO:0007669"/>
    <property type="project" value="InterPro"/>
</dbReference>
<evidence type="ECO:0000256" key="1">
    <source>
        <dbReference type="ARBA" id="ARBA00023002"/>
    </source>
</evidence>
<dbReference type="RefSeq" id="WP_125569708.1">
    <property type="nucleotide sequence ID" value="NZ_AP019307.1"/>
</dbReference>
<dbReference type="Proteomes" id="UP000271573">
    <property type="component" value="Chromosome"/>
</dbReference>
<name>A0A3G9J436_9ACTN</name>
<dbReference type="NCBIfam" id="TIGR01915">
    <property type="entry name" value="npdG"/>
    <property type="match status" value="1"/>
</dbReference>
<keyword evidence="1" id="KW-0560">Oxidoreductase</keyword>
<dbReference type="GO" id="GO:0008823">
    <property type="term" value="F:cupric reductase (NADH) activity"/>
    <property type="evidence" value="ECO:0007669"/>
    <property type="project" value="TreeGrafter"/>
</dbReference>
<dbReference type="PANTHER" id="PTHR14239:SF0">
    <property type="entry name" value="F420-DEPENDENT NADP REDUCTASE"/>
    <property type="match status" value="1"/>
</dbReference>
<evidence type="ECO:0000259" key="2">
    <source>
        <dbReference type="Pfam" id="PF03807"/>
    </source>
</evidence>
<dbReference type="InterPro" id="IPR036291">
    <property type="entry name" value="NAD(P)-bd_dom_sf"/>
</dbReference>
<keyword evidence="4" id="KW-1185">Reference proteome</keyword>
<dbReference type="KEGG" id="nbe:Back2_26850"/>
<accession>A0A3G9J436</accession>
<dbReference type="GO" id="GO:0050661">
    <property type="term" value="F:NADP binding"/>
    <property type="evidence" value="ECO:0007669"/>
    <property type="project" value="InterPro"/>
</dbReference>
<dbReference type="GO" id="GO:0070967">
    <property type="term" value="F:coenzyme F420 binding"/>
    <property type="evidence" value="ECO:0007669"/>
    <property type="project" value="InterPro"/>
</dbReference>
<dbReference type="EMBL" id="AP019307">
    <property type="protein sequence ID" value="BBH18398.1"/>
    <property type="molecule type" value="Genomic_DNA"/>
</dbReference>
<evidence type="ECO:0000313" key="3">
    <source>
        <dbReference type="EMBL" id="BBH18398.1"/>
    </source>
</evidence>
<dbReference type="Pfam" id="PF03807">
    <property type="entry name" value="F420_oxidored"/>
    <property type="match status" value="1"/>
</dbReference>
<protein>
    <submittedName>
        <fullName evidence="3">NADPH-dependent F420 reductase</fullName>
    </submittedName>
</protein>
<dbReference type="InterPro" id="IPR051267">
    <property type="entry name" value="STEAP_metalloreductase"/>
</dbReference>
<dbReference type="AlphaFoldDB" id="A0A3G9J436"/>